<sequence>MPPIFSGLHDDILKSKLYAQSRDLLSQFSSLSRVLVPQRLARSAESVSTAAQALTKLGPLLRRQNDEQTGVIPSTYLDKDSGPSPGSVVGIVIGSVLGFLLILWLIWTCTVGNIVGEEVIRERRPSHSRRVEKIIEFDRGPRRPERVIVDARRNSLVDSSSSDDIIVETARRQSSHRPRSGIRYIDPDLPAGGNGHIEEVYRKGSGSRRSRR</sequence>
<name>A0A9P8I1B9_9PEZI</name>
<keyword evidence="2" id="KW-0812">Transmembrane</keyword>
<accession>A0A9P8I1B9</accession>
<protein>
    <submittedName>
        <fullName evidence="3">Uncharacterized protein</fullName>
    </submittedName>
</protein>
<evidence type="ECO:0000256" key="2">
    <source>
        <dbReference type="SAM" id="Phobius"/>
    </source>
</evidence>
<dbReference type="EMBL" id="JAGHQL010000078">
    <property type="protein sequence ID" value="KAH0541443.1"/>
    <property type="molecule type" value="Genomic_DNA"/>
</dbReference>
<dbReference type="Proteomes" id="UP000698800">
    <property type="component" value="Unassembled WGS sequence"/>
</dbReference>
<gene>
    <name evidence="3" type="ORF">FGG08_004052</name>
</gene>
<reference evidence="3" key="1">
    <citation type="submission" date="2021-03" db="EMBL/GenBank/DDBJ databases">
        <title>Comparative genomics and phylogenomic investigation of the class Geoglossomycetes provide insights into ecological specialization and systematics.</title>
        <authorList>
            <person name="Melie T."/>
            <person name="Pirro S."/>
            <person name="Miller A.N."/>
            <person name="Quandt A."/>
        </authorList>
    </citation>
    <scope>NUCLEOTIDE SEQUENCE</scope>
    <source>
        <strain evidence="3">GBOQ0MN5Z8</strain>
    </source>
</reference>
<dbReference type="AlphaFoldDB" id="A0A9P8I1B9"/>
<evidence type="ECO:0000313" key="4">
    <source>
        <dbReference type="Proteomes" id="UP000698800"/>
    </source>
</evidence>
<comment type="caution">
    <text evidence="3">The sequence shown here is derived from an EMBL/GenBank/DDBJ whole genome shotgun (WGS) entry which is preliminary data.</text>
</comment>
<keyword evidence="2" id="KW-1133">Transmembrane helix</keyword>
<feature type="region of interest" description="Disordered" evidence="1">
    <location>
        <begin position="170"/>
        <end position="212"/>
    </location>
</feature>
<keyword evidence="4" id="KW-1185">Reference proteome</keyword>
<dbReference type="OrthoDB" id="5423884at2759"/>
<evidence type="ECO:0000313" key="3">
    <source>
        <dbReference type="EMBL" id="KAH0541443.1"/>
    </source>
</evidence>
<keyword evidence="2" id="KW-0472">Membrane</keyword>
<evidence type="ECO:0000256" key="1">
    <source>
        <dbReference type="SAM" id="MobiDB-lite"/>
    </source>
</evidence>
<proteinExistence type="predicted"/>
<feature type="transmembrane region" description="Helical" evidence="2">
    <location>
        <begin position="88"/>
        <end position="115"/>
    </location>
</feature>
<organism evidence="3 4">
    <name type="scientific">Glutinoglossum americanum</name>
    <dbReference type="NCBI Taxonomy" id="1670608"/>
    <lineage>
        <taxon>Eukaryota</taxon>
        <taxon>Fungi</taxon>
        <taxon>Dikarya</taxon>
        <taxon>Ascomycota</taxon>
        <taxon>Pezizomycotina</taxon>
        <taxon>Geoglossomycetes</taxon>
        <taxon>Geoglossales</taxon>
        <taxon>Geoglossaceae</taxon>
        <taxon>Glutinoglossum</taxon>
    </lineage>
</organism>